<keyword evidence="1" id="KW-0812">Transmembrane</keyword>
<comment type="caution">
    <text evidence="2">The sequence shown here is derived from an EMBL/GenBank/DDBJ whole genome shotgun (WGS) entry which is preliminary data.</text>
</comment>
<accession>A0A0F3KUQ7</accession>
<feature type="transmembrane region" description="Helical" evidence="1">
    <location>
        <begin position="295"/>
        <end position="313"/>
    </location>
</feature>
<protein>
    <recommendedName>
        <fullName evidence="4">ABC-2 type transport system permease protein</fullName>
    </recommendedName>
</protein>
<gene>
    <name evidence="2" type="ORF">VI08_10860</name>
</gene>
<name>A0A0F3KUQ7_9GAMM</name>
<dbReference type="EMBL" id="JZRB01000021">
    <property type="protein sequence ID" value="KJV33849.1"/>
    <property type="molecule type" value="Genomic_DNA"/>
</dbReference>
<dbReference type="Proteomes" id="UP000033651">
    <property type="component" value="Unassembled WGS sequence"/>
</dbReference>
<keyword evidence="3" id="KW-1185">Reference proteome</keyword>
<reference evidence="2 3" key="1">
    <citation type="submission" date="2015-03" db="EMBL/GenBank/DDBJ databases">
        <title>Draft genome sequence of Luteibacter yeojuensis strain SU11.</title>
        <authorList>
            <person name="Sulaiman J."/>
            <person name="Priya K."/>
            <person name="Chan K.-G."/>
        </authorList>
    </citation>
    <scope>NUCLEOTIDE SEQUENCE [LARGE SCALE GENOMIC DNA]</scope>
    <source>
        <strain evidence="2 3">SU11</strain>
    </source>
</reference>
<evidence type="ECO:0000256" key="1">
    <source>
        <dbReference type="SAM" id="Phobius"/>
    </source>
</evidence>
<dbReference type="RefSeq" id="WP_045829594.1">
    <property type="nucleotide sequence ID" value="NZ_JZRB01000021.1"/>
</dbReference>
<feature type="transmembrane region" description="Helical" evidence="1">
    <location>
        <begin position="178"/>
        <end position="200"/>
    </location>
</feature>
<dbReference type="PATRIC" id="fig|345309.4.peg.1512"/>
<keyword evidence="1" id="KW-0472">Membrane</keyword>
<organism evidence="2 3">
    <name type="scientific">Luteibacter yeojuensis</name>
    <dbReference type="NCBI Taxonomy" id="345309"/>
    <lineage>
        <taxon>Bacteria</taxon>
        <taxon>Pseudomonadati</taxon>
        <taxon>Pseudomonadota</taxon>
        <taxon>Gammaproteobacteria</taxon>
        <taxon>Lysobacterales</taxon>
        <taxon>Rhodanobacteraceae</taxon>
        <taxon>Luteibacter</taxon>
    </lineage>
</organism>
<evidence type="ECO:0000313" key="2">
    <source>
        <dbReference type="EMBL" id="KJV33849.1"/>
    </source>
</evidence>
<dbReference type="AlphaFoldDB" id="A0A0F3KUQ7"/>
<dbReference type="OrthoDB" id="118685at2"/>
<evidence type="ECO:0008006" key="4">
    <source>
        <dbReference type="Google" id="ProtNLM"/>
    </source>
</evidence>
<feature type="transmembrane region" description="Helical" evidence="1">
    <location>
        <begin position="77"/>
        <end position="99"/>
    </location>
</feature>
<sequence>MKSFYWLVKREFWEHKGGFFWAPIVTGIVGLVLNVMMVITAEVMGRRYAGTNTHFHSNFDRAFDSKDLVAAGSVLDMTLYGVTFLLLGVMAIVVFFYCLGSLYDDRRDRSILFWKSLPLSDTGTVLSKAASAVVLAPVIAVVVGVIVGLVLVGFLAIVATFHGIPAWRLLMEAHPFRVVGTLIALLPLYAIWALPTLGWLMLCSAWARSKPFLWAIALPVGAGIIVSWFGLMGIFNRSTGWFWTNVVGRLLGSLVPGGWVGQNNELVIMPGHDDPASVLNALDLSYHYSALANPSLWVGAVAGIAMIAGAIWFRRWRDDS</sequence>
<proteinExistence type="predicted"/>
<feature type="transmembrane region" description="Helical" evidence="1">
    <location>
        <begin position="212"/>
        <end position="235"/>
    </location>
</feature>
<feature type="transmembrane region" description="Helical" evidence="1">
    <location>
        <begin position="132"/>
        <end position="158"/>
    </location>
</feature>
<evidence type="ECO:0000313" key="3">
    <source>
        <dbReference type="Proteomes" id="UP000033651"/>
    </source>
</evidence>
<feature type="transmembrane region" description="Helical" evidence="1">
    <location>
        <begin position="20"/>
        <end position="39"/>
    </location>
</feature>
<keyword evidence="1" id="KW-1133">Transmembrane helix</keyword>